<dbReference type="Proteomes" id="UP001642406">
    <property type="component" value="Unassembled WGS sequence"/>
</dbReference>
<feature type="compositionally biased region" description="Basic residues" evidence="1">
    <location>
        <begin position="1"/>
        <end position="14"/>
    </location>
</feature>
<feature type="non-terminal residue" evidence="2">
    <location>
        <position position="419"/>
    </location>
</feature>
<evidence type="ECO:0000313" key="3">
    <source>
        <dbReference type="Proteomes" id="UP001642406"/>
    </source>
</evidence>
<sequence>MKYKILHKRRRQQGHRQQQPEESLPHAQAEQPSSTPVSSDDGRPHARRGSTFGSLERQFSGLSLRTSFSRARRSRSPPPPYTPTASASPAGIDETTNKRESILPAEVAVPSTTSRETNFGIDAITVVEENRDADPESKTATTVDITAVAETAEAERAAESLLLDVATAPLGGLPPPSPVTAGRLGQPVVIPRLYGGATVPFARGYAPCLGDTHGIDAATFLAFIDGLNLVTSPHPAALALSVVAFSMNFVPHDYANAVGAVSQLLADVATSIVAHRRAQAFLGRANTTLFEPRRLHASIVKTKRLRTVLGIAPKTPLLAPLSEETLQLATLERCMHHLNAQGWAASVELEARTGCLMPIAKPVYRKSPPPDPMATHRSASALSASTTDDQPPPLERSPSTWSKMGRSVNYGLAVVADKR</sequence>
<organism evidence="2 3">
    <name type="scientific">Sporothrix bragantina</name>
    <dbReference type="NCBI Taxonomy" id="671064"/>
    <lineage>
        <taxon>Eukaryota</taxon>
        <taxon>Fungi</taxon>
        <taxon>Dikarya</taxon>
        <taxon>Ascomycota</taxon>
        <taxon>Pezizomycotina</taxon>
        <taxon>Sordariomycetes</taxon>
        <taxon>Sordariomycetidae</taxon>
        <taxon>Ophiostomatales</taxon>
        <taxon>Ophiostomataceae</taxon>
        <taxon>Sporothrix</taxon>
    </lineage>
</organism>
<keyword evidence="3" id="KW-1185">Reference proteome</keyword>
<dbReference type="PANTHER" id="PTHR38887:SF1">
    <property type="entry name" value="RAS MODIFICATION PROTEIN ERF4"/>
    <property type="match status" value="1"/>
</dbReference>
<feature type="region of interest" description="Disordered" evidence="1">
    <location>
        <begin position="1"/>
        <end position="96"/>
    </location>
</feature>
<dbReference type="EMBL" id="CAWUHC010000128">
    <property type="protein sequence ID" value="CAK7234422.1"/>
    <property type="molecule type" value="Genomic_DNA"/>
</dbReference>
<reference evidence="2 3" key="1">
    <citation type="submission" date="2024-01" db="EMBL/GenBank/DDBJ databases">
        <authorList>
            <person name="Allen C."/>
            <person name="Tagirdzhanova G."/>
        </authorList>
    </citation>
    <scope>NUCLEOTIDE SEQUENCE [LARGE SCALE GENOMIC DNA]</scope>
</reference>
<dbReference type="InterPro" id="IPR053221">
    <property type="entry name" value="Burnettramic_acid_biosynth"/>
</dbReference>
<name>A0ABP0CS67_9PEZI</name>
<comment type="caution">
    <text evidence="2">The sequence shown here is derived from an EMBL/GenBank/DDBJ whole genome shotgun (WGS) entry which is preliminary data.</text>
</comment>
<feature type="region of interest" description="Disordered" evidence="1">
    <location>
        <begin position="366"/>
        <end position="404"/>
    </location>
</feature>
<evidence type="ECO:0000313" key="2">
    <source>
        <dbReference type="EMBL" id="CAK7234422.1"/>
    </source>
</evidence>
<feature type="compositionally biased region" description="Low complexity" evidence="1">
    <location>
        <begin position="375"/>
        <end position="387"/>
    </location>
</feature>
<accession>A0ABP0CS67</accession>
<proteinExistence type="predicted"/>
<gene>
    <name evidence="2" type="ORF">SBRCBS47491_008942</name>
</gene>
<dbReference type="PANTHER" id="PTHR38887">
    <property type="entry name" value="CHROMOSOME 21, WHOLE GENOME SHOTGUN SEQUENCE"/>
    <property type="match status" value="1"/>
</dbReference>
<protein>
    <submittedName>
        <fullName evidence="2">Uncharacterized protein</fullName>
    </submittedName>
</protein>
<evidence type="ECO:0000256" key="1">
    <source>
        <dbReference type="SAM" id="MobiDB-lite"/>
    </source>
</evidence>